<keyword evidence="3" id="KW-1185">Reference proteome</keyword>
<evidence type="ECO:0000313" key="2">
    <source>
        <dbReference type="EMBL" id="KAK4669145.1"/>
    </source>
</evidence>
<dbReference type="RefSeq" id="XP_062767816.1">
    <property type="nucleotide sequence ID" value="XM_062909074.1"/>
</dbReference>
<dbReference type="PANTHER" id="PTHR11409">
    <property type="entry name" value="ADENOSINE DEAMINASE"/>
    <property type="match status" value="1"/>
</dbReference>
<feature type="region of interest" description="Disordered" evidence="1">
    <location>
        <begin position="215"/>
        <end position="235"/>
    </location>
</feature>
<evidence type="ECO:0000313" key="3">
    <source>
        <dbReference type="Proteomes" id="UP001326199"/>
    </source>
</evidence>
<reference evidence="2 3" key="1">
    <citation type="journal article" date="2023" name="bioRxiv">
        <title>High-quality genome assemblies of four members of thePodospora anserinaspecies complex.</title>
        <authorList>
            <person name="Ament-Velasquez S.L."/>
            <person name="Vogan A.A."/>
            <person name="Wallerman O."/>
            <person name="Hartmann F."/>
            <person name="Gautier V."/>
            <person name="Silar P."/>
            <person name="Giraud T."/>
            <person name="Johannesson H."/>
        </authorList>
    </citation>
    <scope>NUCLEOTIDE SEQUENCE [LARGE SCALE GENOMIC DNA]</scope>
    <source>
        <strain evidence="2 3">CBS 411.78</strain>
    </source>
</reference>
<dbReference type="EMBL" id="JAFFHB010000002">
    <property type="protein sequence ID" value="KAK4669145.1"/>
    <property type="molecule type" value="Genomic_DNA"/>
</dbReference>
<gene>
    <name evidence="2" type="ORF">QC763_200460</name>
</gene>
<dbReference type="GeneID" id="87929417"/>
<sequence length="593" mass="65698">MAPLTDEDYHSILTTELPSSSDPILQKYLSSRTALINEEYKQRSVTERQNKADSSFRQALSPIAKAACRIVDRIRDEEHHHVTTTPLTPDAMIKPKSWQIIQRLPKGGLLRAQMDALALANVDHLITLALETPGMCLSSSNGNLATAEARGDTTRRVEIRFRKNDQKSEQSIWSSDYESGTFVPLTNAADDYPEGGRSGFSKWLKARCGIVSRSDDSITTTTPQTEKTESFSSAEGRADSRLLRGMLYYEPIFRKFLRHLLVQLMEDGLSWSELRLTFPLDYYRTGLESPEPDSDQLFVVIGQEAASYCRQATTTPDDPGQRPPFWGFRIIWSTTRNQNQRSIIEDADSCIAAKMIWSDLVAGYDLADTDTDALGRSLTDMLPELFWFRKQCALEEVEIPFFLDAGGGIDGAGECNLFDALLLGTRRLGNAPSLYRHPRMMEAVKDKRILVESCLVPGKDDISNHPLLALIAQGVPCALSLGDAKEHAGESAGLGMTHQFWTALHACESLGLAGIGSLAENSVRWAAFEDQPPESWIRDIRAASVGSGLKAKRLKEWAVEWERFCLWIVTKYGDDYGEGGDGDGDGGVTASAN</sequence>
<dbReference type="PANTHER" id="PTHR11409:SF39">
    <property type="entry name" value="ADENOSINE DEAMINASE 2"/>
    <property type="match status" value="1"/>
</dbReference>
<dbReference type="SUPFAM" id="SSF51556">
    <property type="entry name" value="Metallo-dependent hydrolases"/>
    <property type="match status" value="1"/>
</dbReference>
<proteinExistence type="predicted"/>
<dbReference type="InterPro" id="IPR006330">
    <property type="entry name" value="Ado/ade_deaminase"/>
</dbReference>
<dbReference type="InterPro" id="IPR032466">
    <property type="entry name" value="Metal_Hydrolase"/>
</dbReference>
<accession>A0ABR0HM38</accession>
<evidence type="ECO:0000256" key="1">
    <source>
        <dbReference type="SAM" id="MobiDB-lite"/>
    </source>
</evidence>
<dbReference type="Gene3D" id="3.20.20.140">
    <property type="entry name" value="Metal-dependent hydrolases"/>
    <property type="match status" value="1"/>
</dbReference>
<name>A0ABR0HM38_9PEZI</name>
<dbReference type="Proteomes" id="UP001326199">
    <property type="component" value="Unassembled WGS sequence"/>
</dbReference>
<organism evidence="2 3">
    <name type="scientific">Podospora pseudopauciseta</name>
    <dbReference type="NCBI Taxonomy" id="2093780"/>
    <lineage>
        <taxon>Eukaryota</taxon>
        <taxon>Fungi</taxon>
        <taxon>Dikarya</taxon>
        <taxon>Ascomycota</taxon>
        <taxon>Pezizomycotina</taxon>
        <taxon>Sordariomycetes</taxon>
        <taxon>Sordariomycetidae</taxon>
        <taxon>Sordariales</taxon>
        <taxon>Podosporaceae</taxon>
        <taxon>Podospora</taxon>
    </lineage>
</organism>
<protein>
    <recommendedName>
        <fullName evidence="4">Adenosine deaminase domain-containing protein</fullName>
    </recommendedName>
</protein>
<comment type="caution">
    <text evidence="2">The sequence shown here is derived from an EMBL/GenBank/DDBJ whole genome shotgun (WGS) entry which is preliminary data.</text>
</comment>
<evidence type="ECO:0008006" key="4">
    <source>
        <dbReference type="Google" id="ProtNLM"/>
    </source>
</evidence>